<dbReference type="KEGG" id="pmt:PMT_2638"/>
<dbReference type="AlphaFoldDB" id="B9ES22"/>
<evidence type="ECO:0000313" key="1">
    <source>
        <dbReference type="EMBL" id="CAX32157.1"/>
    </source>
</evidence>
<organism evidence="1 2">
    <name type="scientific">Prochlorococcus marinus (strain MIT 9313)</name>
    <dbReference type="NCBI Taxonomy" id="74547"/>
    <lineage>
        <taxon>Bacteria</taxon>
        <taxon>Bacillati</taxon>
        <taxon>Cyanobacteriota</taxon>
        <taxon>Cyanophyceae</taxon>
        <taxon>Synechococcales</taxon>
        <taxon>Prochlorococcaceae</taxon>
        <taxon>Prochlorococcus</taxon>
    </lineage>
</organism>
<keyword evidence="2" id="KW-1185">Reference proteome</keyword>
<reference evidence="1 2" key="1">
    <citation type="journal article" date="2003" name="Nature">
        <title>Genome divergence in two Prochlorococcus ecotypes reflects oceanic niche differentiation.</title>
        <authorList>
            <person name="Rocap G."/>
            <person name="Larimer F.W."/>
            <person name="Lamerdin J.E."/>
            <person name="Malfatti S."/>
            <person name="Chain P."/>
            <person name="Ahlgren N.A."/>
            <person name="Arellano A."/>
            <person name="Coleman M."/>
            <person name="Hauser L."/>
            <person name="Hess W.R."/>
            <person name="Johnson Z.I."/>
            <person name="Land M.L."/>
            <person name="Lindell D."/>
            <person name="Post A.F."/>
            <person name="Regala W."/>
            <person name="Shah M."/>
            <person name="Shaw S.L."/>
            <person name="Steglich C."/>
            <person name="Sullivan M.B."/>
            <person name="Ting C.S."/>
            <person name="Tolonen A."/>
            <person name="Webb E.A."/>
            <person name="Zinser E.R."/>
            <person name="Chisholm S.W."/>
        </authorList>
    </citation>
    <scope>NUCLEOTIDE SEQUENCE [LARGE SCALE GENOMIC DNA]</scope>
    <source>
        <strain evidence="2">MIT 9313</strain>
    </source>
</reference>
<gene>
    <name evidence="1" type="ordered locus">PMT_2638</name>
</gene>
<name>B9ES22_PROMM</name>
<accession>B9ES22</accession>
<dbReference type="Proteomes" id="UP000001423">
    <property type="component" value="Chromosome"/>
</dbReference>
<dbReference type="HOGENOM" id="CLU_3083541_0_0_3"/>
<sequence length="52" mass="6018">MLWFFESSCCSSGSIEHVIVALCFFDVLWLNEKKPSPQWRGLKVFPINKIDA</sequence>
<proteinExistence type="predicted"/>
<dbReference type="EMBL" id="BX548175">
    <property type="protein sequence ID" value="CAX32157.1"/>
    <property type="molecule type" value="Genomic_DNA"/>
</dbReference>
<protein>
    <submittedName>
        <fullName evidence="1">Uncharacterized protein</fullName>
    </submittedName>
</protein>
<evidence type="ECO:0000313" key="2">
    <source>
        <dbReference type="Proteomes" id="UP000001423"/>
    </source>
</evidence>